<dbReference type="PANTHER" id="PTHR24346:SF49">
    <property type="entry name" value="NIM1 SERINE_THREONINE PROTEIN KINASE"/>
    <property type="match status" value="1"/>
</dbReference>
<dbReference type="PROSITE" id="PS00108">
    <property type="entry name" value="PROTEIN_KINASE_ST"/>
    <property type="match status" value="1"/>
</dbReference>
<name>A0ABM1C4Z4_LIMPO</name>
<dbReference type="InterPro" id="IPR000719">
    <property type="entry name" value="Prot_kinase_dom"/>
</dbReference>
<dbReference type="InterPro" id="IPR008271">
    <property type="entry name" value="Ser/Thr_kinase_AS"/>
</dbReference>
<dbReference type="PANTHER" id="PTHR24346">
    <property type="entry name" value="MAP/MICROTUBULE AFFINITY-REGULATING KINASE"/>
    <property type="match status" value="1"/>
</dbReference>
<dbReference type="PROSITE" id="PS50011">
    <property type="entry name" value="PROTEIN_KINASE_DOM"/>
    <property type="match status" value="1"/>
</dbReference>
<keyword evidence="4" id="KW-0808">Transferase</keyword>
<sequence length="449" mass="50886">MPAASTESQEKLFHRTPSSPLLITVSNFEKVEVDHISRSNPEISQISASKYEAALQNLCSDDRWQKDIALGKRVGFYRIHGELGSGNFSKVKVASHCLTKQKVAAKIIDKSRLDIKTQRMLAREIKSMESLHHPHIIRLYEVIEALSKVYLIMEYASGGELFHCITSEGRLPEHKAKHLMAQVVSAVNHMHQNNIIHRDIKAENVFFAGPNVVKVGDFGFSTQVENVFNPLTTFCGSPPYAAPELFKDTSYIGPCVDIWALGVLLYFMVTASMPFQAQTVVFLKNLIIEGKFKIPSYVSKNCSVLIRGILQQNLKHRFNMKDIMLSEWLFNQNFPDELERYIMYPSFESSSRLTEEERETRHQLRNLGITDEMLQDCASRGPRSNITGTFRIVLYNLQTNPLEDTSNDSAPGTSLAERILDQEFNEKGTRKANEGAKPPNKISRMCILL</sequence>
<evidence type="ECO:0000256" key="3">
    <source>
        <dbReference type="PROSITE-ProRule" id="PRU10141"/>
    </source>
</evidence>
<evidence type="ECO:0000256" key="1">
    <source>
        <dbReference type="ARBA" id="ARBA00022741"/>
    </source>
</evidence>
<dbReference type="SMART" id="SM00220">
    <property type="entry name" value="S_TKc"/>
    <property type="match status" value="1"/>
</dbReference>
<evidence type="ECO:0000313" key="6">
    <source>
        <dbReference type="Proteomes" id="UP000694941"/>
    </source>
</evidence>
<keyword evidence="6" id="KW-1185">Reference proteome</keyword>
<keyword evidence="4" id="KW-0418">Kinase</keyword>
<organism evidence="6 7">
    <name type="scientific">Limulus polyphemus</name>
    <name type="common">Atlantic horseshoe crab</name>
    <dbReference type="NCBI Taxonomy" id="6850"/>
    <lineage>
        <taxon>Eukaryota</taxon>
        <taxon>Metazoa</taxon>
        <taxon>Ecdysozoa</taxon>
        <taxon>Arthropoda</taxon>
        <taxon>Chelicerata</taxon>
        <taxon>Merostomata</taxon>
        <taxon>Xiphosura</taxon>
        <taxon>Limulidae</taxon>
        <taxon>Limulus</taxon>
    </lineage>
</organism>
<dbReference type="PROSITE" id="PS00107">
    <property type="entry name" value="PROTEIN_KINASE_ATP"/>
    <property type="match status" value="1"/>
</dbReference>
<dbReference type="GeneID" id="106478273"/>
<gene>
    <name evidence="7" type="primary">LOC106478273</name>
</gene>
<dbReference type="Proteomes" id="UP000694941">
    <property type="component" value="Unplaced"/>
</dbReference>
<comment type="similarity">
    <text evidence="4">Belongs to the protein kinase superfamily.</text>
</comment>
<feature type="domain" description="Protein kinase" evidence="5">
    <location>
        <begin position="77"/>
        <end position="329"/>
    </location>
</feature>
<feature type="binding site" evidence="3">
    <location>
        <position position="106"/>
    </location>
    <ligand>
        <name>ATP</name>
        <dbReference type="ChEBI" id="CHEBI:30616"/>
    </ligand>
</feature>
<proteinExistence type="inferred from homology"/>
<keyword evidence="2 3" id="KW-0067">ATP-binding</keyword>
<keyword evidence="1 3" id="KW-0547">Nucleotide-binding</keyword>
<dbReference type="Gene3D" id="1.10.510.10">
    <property type="entry name" value="Transferase(Phosphotransferase) domain 1"/>
    <property type="match status" value="1"/>
</dbReference>
<dbReference type="InterPro" id="IPR011009">
    <property type="entry name" value="Kinase-like_dom_sf"/>
</dbReference>
<evidence type="ECO:0000256" key="2">
    <source>
        <dbReference type="ARBA" id="ARBA00022840"/>
    </source>
</evidence>
<keyword evidence="4" id="KW-0723">Serine/threonine-protein kinase</keyword>
<accession>A0ABM1C4Z4</accession>
<protein>
    <submittedName>
        <fullName evidence="7">Serine/threonine-protein kinase NIM1-like</fullName>
    </submittedName>
</protein>
<dbReference type="InterPro" id="IPR017441">
    <property type="entry name" value="Protein_kinase_ATP_BS"/>
</dbReference>
<dbReference type="RefSeq" id="XP_013794259.1">
    <property type="nucleotide sequence ID" value="XM_013938805.1"/>
</dbReference>
<dbReference type="SUPFAM" id="SSF56112">
    <property type="entry name" value="Protein kinase-like (PK-like)"/>
    <property type="match status" value="1"/>
</dbReference>
<evidence type="ECO:0000313" key="7">
    <source>
        <dbReference type="RefSeq" id="XP_013794259.1"/>
    </source>
</evidence>
<dbReference type="Pfam" id="PF00069">
    <property type="entry name" value="Pkinase"/>
    <property type="match status" value="1"/>
</dbReference>
<evidence type="ECO:0000256" key="4">
    <source>
        <dbReference type="RuleBase" id="RU000304"/>
    </source>
</evidence>
<reference evidence="7" key="1">
    <citation type="submission" date="2025-08" db="UniProtKB">
        <authorList>
            <consortium name="RefSeq"/>
        </authorList>
    </citation>
    <scope>IDENTIFICATION</scope>
    <source>
        <tissue evidence="7">Muscle</tissue>
    </source>
</reference>
<evidence type="ECO:0000259" key="5">
    <source>
        <dbReference type="PROSITE" id="PS50011"/>
    </source>
</evidence>